<feature type="transmembrane region" description="Helical" evidence="6">
    <location>
        <begin position="12"/>
        <end position="29"/>
    </location>
</feature>
<sequence length="400" mass="43480">MELGILPAKTKSLSLFFLITAIVLAAFNLRPAITSVGPLVGMIQEDVGLVHWSVGLLTSLPLIAFAIISPFVPKIASRLTNDRTLLLGLVVLLLGMGMRVFAVKFFLFSGTLFVGVGIAILNVILPVIVKDKFPGKVPLMTSVYSTSMGVTASLASGLSIPLASGLNLGWKSTLIIWGIPVVIAVVIWCYVLKYNKGDQTKLNRVIPSDHRIWRSSLAWQIALFMGFQSFLFYDIVAWLPAILNDKGVSMGTSGWLLSFTQFIGLPFSFIVPVMAGRFRSQQWIVIVLGLCSLAGFGGLWLDTSFPILILCIVLLGIGLGGSFPLALTFIAIRARDVKQAAELSGMSQSIGYVLAAAGPLFIGYLYDLTHLWNPPLITLMLVTILLIFFGVYAGRDRYVY</sequence>
<accession>A0A7X0LV50</accession>
<feature type="transmembrane region" description="Helical" evidence="6">
    <location>
        <begin position="283"/>
        <end position="301"/>
    </location>
</feature>
<feature type="transmembrane region" description="Helical" evidence="6">
    <location>
        <begin position="212"/>
        <end position="233"/>
    </location>
</feature>
<reference evidence="8 9" key="1">
    <citation type="submission" date="2020-08" db="EMBL/GenBank/DDBJ databases">
        <title>Genomic Encyclopedia of Type Strains, Phase IV (KMG-IV): sequencing the most valuable type-strain genomes for metagenomic binning, comparative biology and taxonomic classification.</title>
        <authorList>
            <person name="Goeker M."/>
        </authorList>
    </citation>
    <scope>NUCLEOTIDE SEQUENCE [LARGE SCALE GENOMIC DNA]</scope>
    <source>
        <strain evidence="8 9">DSM 5391</strain>
    </source>
</reference>
<dbReference type="Proteomes" id="UP000531594">
    <property type="component" value="Unassembled WGS sequence"/>
</dbReference>
<comment type="subcellular location">
    <subcellularLocation>
        <location evidence="1">Cell membrane</location>
        <topology evidence="1">Multi-pass membrane protein</topology>
    </subcellularLocation>
</comment>
<dbReference type="InterPro" id="IPR011701">
    <property type="entry name" value="MFS"/>
</dbReference>
<evidence type="ECO:0000256" key="3">
    <source>
        <dbReference type="ARBA" id="ARBA00022692"/>
    </source>
</evidence>
<keyword evidence="3 6" id="KW-0812">Transmembrane</keyword>
<name>A0A7X0LV50_9BACI</name>
<gene>
    <name evidence="8" type="ORF">HNR53_001760</name>
</gene>
<protein>
    <submittedName>
        <fullName evidence="8">CP family cyanate transporter-like MFS transporter</fullName>
    </submittedName>
</protein>
<evidence type="ECO:0000259" key="7">
    <source>
        <dbReference type="PROSITE" id="PS50850"/>
    </source>
</evidence>
<dbReference type="InterPro" id="IPR052524">
    <property type="entry name" value="MFS_Cyanate_Porter"/>
</dbReference>
<organism evidence="8 9">
    <name type="scientific">Bacillus benzoevorans</name>
    <dbReference type="NCBI Taxonomy" id="1456"/>
    <lineage>
        <taxon>Bacteria</taxon>
        <taxon>Bacillati</taxon>
        <taxon>Bacillota</taxon>
        <taxon>Bacilli</taxon>
        <taxon>Bacillales</taxon>
        <taxon>Bacillaceae</taxon>
        <taxon>Bacillus</taxon>
    </lineage>
</organism>
<evidence type="ECO:0000256" key="5">
    <source>
        <dbReference type="ARBA" id="ARBA00023136"/>
    </source>
</evidence>
<keyword evidence="2" id="KW-0813">Transport</keyword>
<keyword evidence="5 6" id="KW-0472">Membrane</keyword>
<feature type="transmembrane region" description="Helical" evidence="6">
    <location>
        <begin position="141"/>
        <end position="162"/>
    </location>
</feature>
<dbReference type="Pfam" id="PF07690">
    <property type="entry name" value="MFS_1"/>
    <property type="match status" value="1"/>
</dbReference>
<feature type="transmembrane region" description="Helical" evidence="6">
    <location>
        <begin position="372"/>
        <end position="394"/>
    </location>
</feature>
<dbReference type="Gene3D" id="1.20.1250.20">
    <property type="entry name" value="MFS general substrate transporter like domains"/>
    <property type="match status" value="1"/>
</dbReference>
<dbReference type="PANTHER" id="PTHR23523">
    <property type="match status" value="1"/>
</dbReference>
<evidence type="ECO:0000256" key="6">
    <source>
        <dbReference type="SAM" id="Phobius"/>
    </source>
</evidence>
<evidence type="ECO:0000256" key="4">
    <source>
        <dbReference type="ARBA" id="ARBA00022989"/>
    </source>
</evidence>
<feature type="transmembrane region" description="Helical" evidence="6">
    <location>
        <begin position="307"/>
        <end position="330"/>
    </location>
</feature>
<dbReference type="PANTHER" id="PTHR23523:SF2">
    <property type="entry name" value="2-NITROIMIDAZOLE TRANSPORTER"/>
    <property type="match status" value="1"/>
</dbReference>
<dbReference type="GO" id="GO:0022857">
    <property type="term" value="F:transmembrane transporter activity"/>
    <property type="evidence" value="ECO:0007669"/>
    <property type="project" value="InterPro"/>
</dbReference>
<evidence type="ECO:0000256" key="1">
    <source>
        <dbReference type="ARBA" id="ARBA00004651"/>
    </source>
</evidence>
<keyword evidence="9" id="KW-1185">Reference proteome</keyword>
<feature type="transmembrane region" description="Helical" evidence="6">
    <location>
        <begin position="174"/>
        <end position="192"/>
    </location>
</feature>
<feature type="transmembrane region" description="Helical" evidence="6">
    <location>
        <begin position="108"/>
        <end position="129"/>
    </location>
</feature>
<dbReference type="SUPFAM" id="SSF103473">
    <property type="entry name" value="MFS general substrate transporter"/>
    <property type="match status" value="1"/>
</dbReference>
<dbReference type="CDD" id="cd17339">
    <property type="entry name" value="MFS_NIMT_CynX_like"/>
    <property type="match status" value="1"/>
</dbReference>
<feature type="domain" description="Major facilitator superfamily (MFS) profile" evidence="7">
    <location>
        <begin position="14"/>
        <end position="398"/>
    </location>
</feature>
<dbReference type="GO" id="GO:0005886">
    <property type="term" value="C:plasma membrane"/>
    <property type="evidence" value="ECO:0007669"/>
    <property type="project" value="UniProtKB-SubCell"/>
</dbReference>
<dbReference type="InterPro" id="IPR036259">
    <property type="entry name" value="MFS_trans_sf"/>
</dbReference>
<proteinExistence type="predicted"/>
<evidence type="ECO:0000256" key="2">
    <source>
        <dbReference type="ARBA" id="ARBA00022448"/>
    </source>
</evidence>
<dbReference type="EMBL" id="JACHGK010000004">
    <property type="protein sequence ID" value="MBB6445150.1"/>
    <property type="molecule type" value="Genomic_DNA"/>
</dbReference>
<dbReference type="RefSeq" id="WP_343065304.1">
    <property type="nucleotide sequence ID" value="NZ_JACHGK010000004.1"/>
</dbReference>
<feature type="transmembrane region" description="Helical" evidence="6">
    <location>
        <begin position="49"/>
        <end position="72"/>
    </location>
</feature>
<keyword evidence="4 6" id="KW-1133">Transmembrane helix</keyword>
<feature type="transmembrane region" description="Helical" evidence="6">
    <location>
        <begin position="350"/>
        <end position="366"/>
    </location>
</feature>
<evidence type="ECO:0000313" key="9">
    <source>
        <dbReference type="Proteomes" id="UP000531594"/>
    </source>
</evidence>
<comment type="caution">
    <text evidence="8">The sequence shown here is derived from an EMBL/GenBank/DDBJ whole genome shotgun (WGS) entry which is preliminary data.</text>
</comment>
<evidence type="ECO:0000313" key="8">
    <source>
        <dbReference type="EMBL" id="MBB6445150.1"/>
    </source>
</evidence>
<feature type="transmembrane region" description="Helical" evidence="6">
    <location>
        <begin position="84"/>
        <end position="102"/>
    </location>
</feature>
<dbReference type="PROSITE" id="PS50850">
    <property type="entry name" value="MFS"/>
    <property type="match status" value="1"/>
</dbReference>
<dbReference type="AlphaFoldDB" id="A0A7X0LV50"/>
<dbReference type="InterPro" id="IPR020846">
    <property type="entry name" value="MFS_dom"/>
</dbReference>
<feature type="transmembrane region" description="Helical" evidence="6">
    <location>
        <begin position="253"/>
        <end position="271"/>
    </location>
</feature>